<reference evidence="3" key="1">
    <citation type="journal article" date="2006" name="PLoS Biol.">
        <title>Macronuclear genome sequence of the ciliate Tetrahymena thermophila, a model eukaryote.</title>
        <authorList>
            <person name="Eisen J.A."/>
            <person name="Coyne R.S."/>
            <person name="Wu M."/>
            <person name="Wu D."/>
            <person name="Thiagarajan M."/>
            <person name="Wortman J.R."/>
            <person name="Badger J.H."/>
            <person name="Ren Q."/>
            <person name="Amedeo P."/>
            <person name="Jones K.M."/>
            <person name="Tallon L.J."/>
            <person name="Delcher A.L."/>
            <person name="Salzberg S.L."/>
            <person name="Silva J.C."/>
            <person name="Haas B.J."/>
            <person name="Majoros W.H."/>
            <person name="Farzad M."/>
            <person name="Carlton J.M."/>
            <person name="Smith R.K. Jr."/>
            <person name="Garg J."/>
            <person name="Pearlman R.E."/>
            <person name="Karrer K.M."/>
            <person name="Sun L."/>
            <person name="Manning G."/>
            <person name="Elde N.C."/>
            <person name="Turkewitz A.P."/>
            <person name="Asai D.J."/>
            <person name="Wilkes D.E."/>
            <person name="Wang Y."/>
            <person name="Cai H."/>
            <person name="Collins K."/>
            <person name="Stewart B.A."/>
            <person name="Lee S.R."/>
            <person name="Wilamowska K."/>
            <person name="Weinberg Z."/>
            <person name="Ruzzo W.L."/>
            <person name="Wloga D."/>
            <person name="Gaertig J."/>
            <person name="Frankel J."/>
            <person name="Tsao C.-C."/>
            <person name="Gorovsky M.A."/>
            <person name="Keeling P.J."/>
            <person name="Waller R.F."/>
            <person name="Patron N.J."/>
            <person name="Cherry J.M."/>
            <person name="Stover N.A."/>
            <person name="Krieger C.J."/>
            <person name="del Toro C."/>
            <person name="Ryder H.F."/>
            <person name="Williamson S.C."/>
            <person name="Barbeau R.A."/>
            <person name="Hamilton E.P."/>
            <person name="Orias E."/>
        </authorList>
    </citation>
    <scope>NUCLEOTIDE SEQUENCE [LARGE SCALE GENOMIC DNA]</scope>
    <source>
        <strain evidence="3">SB210</strain>
    </source>
</reference>
<organism evidence="2 3">
    <name type="scientific">Tetrahymena thermophila (strain SB210)</name>
    <dbReference type="NCBI Taxonomy" id="312017"/>
    <lineage>
        <taxon>Eukaryota</taxon>
        <taxon>Sar</taxon>
        <taxon>Alveolata</taxon>
        <taxon>Ciliophora</taxon>
        <taxon>Intramacronucleata</taxon>
        <taxon>Oligohymenophorea</taxon>
        <taxon>Hymenostomatida</taxon>
        <taxon>Tetrahymenina</taxon>
        <taxon>Tetrahymenidae</taxon>
        <taxon>Tetrahymena</taxon>
    </lineage>
</organism>
<keyword evidence="1" id="KW-0472">Membrane</keyword>
<keyword evidence="3" id="KW-1185">Reference proteome</keyword>
<dbReference type="RefSeq" id="XP_001471337.2">
    <property type="nucleotide sequence ID" value="XM_001471287.2"/>
</dbReference>
<evidence type="ECO:0000313" key="3">
    <source>
        <dbReference type="Proteomes" id="UP000009168"/>
    </source>
</evidence>
<gene>
    <name evidence="2" type="ORF">TTHERM_00074419</name>
</gene>
<feature type="transmembrane region" description="Helical" evidence="1">
    <location>
        <begin position="303"/>
        <end position="321"/>
    </location>
</feature>
<dbReference type="AlphaFoldDB" id="A4VDY7"/>
<dbReference type="InParanoid" id="A4VDY7"/>
<evidence type="ECO:0000256" key="1">
    <source>
        <dbReference type="SAM" id="Phobius"/>
    </source>
</evidence>
<protein>
    <submittedName>
        <fullName evidence="2">Transmembrane protein, putative</fullName>
    </submittedName>
</protein>
<dbReference type="HOGENOM" id="CLU_013044_2_0_1"/>
<dbReference type="EMBL" id="GG662704">
    <property type="protein sequence ID" value="EDK31730.2"/>
    <property type="molecule type" value="Genomic_DNA"/>
</dbReference>
<dbReference type="OrthoDB" id="303855at2759"/>
<dbReference type="Proteomes" id="UP000009168">
    <property type="component" value="Unassembled WGS sequence"/>
</dbReference>
<keyword evidence="1 2" id="KW-0812">Transmembrane</keyword>
<dbReference type="GeneID" id="7845080"/>
<name>A4VDY7_TETTS</name>
<dbReference type="FunCoup" id="A4VDY7">
    <property type="interactions" value="9"/>
</dbReference>
<evidence type="ECO:0000313" key="2">
    <source>
        <dbReference type="EMBL" id="EDK31730.2"/>
    </source>
</evidence>
<sequence>MNLFSKADLFSQPFNFYIGNQQTKKGTFQGALISLVILTVVISYFIYLVLQYFNNKIDPKFRSQMFTTDETTEITLNNDLFAFKFQYASQTSLDQYQQQMNKTYIVPIAFFIYSSADIYFQTILNITECKDPQLQGYSCVDFSGISNYTLIQSVRNNVRSQFQLFYFPCSFIDDFKTTAPNNCANQTEIEDFVNEASAGLNLKLQTHQFNISSQQNQVNYMRKFIFTESDQYILSRVSAQQQITKVSQGLIIQSENEYSGPINYNSQNSVFSNNFDSPYLQVIFEMDQIVQIISIQFPIIPDILALANSAFALFLSLGFIFRMISQRGIFQDFLHIFLQNVYQDTYEIMLKANKVCQNELQINKTPDQVLEKANEEEVQEKEIIDTIFIPNFSSKFRSILEQSPSYKQNTQDANYQKDEIIETSELNQAAQAFDNSQDNQYLVNDQQVKQLSSPNNASLSQSSNQQIIFQNSNNPTNNSQNHQNLNQINLKFKNNNLKNNCLYQKTKEKQVINLECFINKLRMIKDHQFLSENQKNKRHMETMEKQIENQILRRLNSKIQKIN</sequence>
<dbReference type="KEGG" id="tet:TTHERM_00074419"/>
<feature type="transmembrane region" description="Helical" evidence="1">
    <location>
        <begin position="31"/>
        <end position="53"/>
    </location>
</feature>
<proteinExistence type="predicted"/>
<keyword evidence="1" id="KW-1133">Transmembrane helix</keyword>
<accession>A4VDY7</accession>